<evidence type="ECO:0000313" key="3">
    <source>
        <dbReference type="EMBL" id="PWA81589.1"/>
    </source>
</evidence>
<feature type="domain" description="HAT C-terminal dimerisation" evidence="1">
    <location>
        <begin position="386"/>
        <end position="416"/>
    </location>
</feature>
<dbReference type="EMBL" id="PKPP01001571">
    <property type="protein sequence ID" value="PWA81589.1"/>
    <property type="molecule type" value="Genomic_DNA"/>
</dbReference>
<accession>A0A2U1P763</accession>
<dbReference type="InterPro" id="IPR008949">
    <property type="entry name" value="Isoprenoid_synthase_dom_sf"/>
</dbReference>
<feature type="domain" description="hAT-like transposase RNase-H fold" evidence="2">
    <location>
        <begin position="214"/>
        <end position="310"/>
    </location>
</feature>
<protein>
    <submittedName>
        <fullName evidence="3">Squalene synthase</fullName>
    </submittedName>
</protein>
<sequence length="820" mass="94258">MSDGSKKARCKACNTYINSNGNSTLRKHTTKHCKATKGVPGSEQSVMGQDGSIFVYDEKALRQDLAHFVIQEGLPFNHFDNPRLTRLIQQRLQPRYNHVSRQTLKRDCIKSWVKVKKELILGFEALKTSVNLTTDVWSAGHGLPDVPTRWNSTYNMFVCGLRQKLTLQHFHDELCRKARHRDNLVPFSVENWGLIQKITDLLKVFKTATTMLSGVYYPTSHSVLNQIYVLCRKLGTYEYDGPLFTNMVVPMKEKLKKYFQEIPPVITCAAAINPCFNNSGVEYLIEKIAMDLDLDKEVFYIANAQESFKNNFKRLYDVYFQKYGAKHVGTSSVPNMWASSSNVDPVLDLFSSLRQESGKRARSENITSNEYGRYTGTDWLNTITPDEFKNFDVLNWWKQRESQFPVLAAMARDLLSSKFIKFIVWKTRTKKNPEKRASHAHCEEKHHRFLGTGPTGHWDRTGVGTDPEPGIPVPVFMPPDLKRTEPDWNRIRFSDFDHEPALIETIDDYEEYCHHCSGLAIMGLSRLFHALESEILFPDSLSNSVGLILHKTDIIIDYLEDINDIHKPRMFWPSEIWSKYVDNLETLSGRTRPDGPDNAPPSTLISRVYVYHVEAYAGILVWDRIARHTLHVRNSSLLVPRTVPNSNQDLKHEENAEKAVQCLNEMVTNALIHIDDCLKYTSQLRNPAIFKFFAIQQVIAIAHLALCYNNIEVFRCGVKVRRGLRAQVIYRTKTMADVYGAVYDFSSILKSKVDMNDPNAETTISRIDAVQKICRDSGSLDNWNSYVVESKPSYNRAFVTFLCLSLQVWFFTHIYPPLNW</sequence>
<dbReference type="InterPro" id="IPR012337">
    <property type="entry name" value="RNaseH-like_sf"/>
</dbReference>
<evidence type="ECO:0000313" key="4">
    <source>
        <dbReference type="Proteomes" id="UP000245207"/>
    </source>
</evidence>
<dbReference type="Proteomes" id="UP000245207">
    <property type="component" value="Unassembled WGS sequence"/>
</dbReference>
<dbReference type="GO" id="GO:0003677">
    <property type="term" value="F:DNA binding"/>
    <property type="evidence" value="ECO:0007669"/>
    <property type="project" value="InterPro"/>
</dbReference>
<dbReference type="Pfam" id="PF00494">
    <property type="entry name" value="SQS_PSY"/>
    <property type="match status" value="1"/>
</dbReference>
<comment type="caution">
    <text evidence="3">The sequence shown here is derived from an EMBL/GenBank/DDBJ whole genome shotgun (WGS) entry which is preliminary data.</text>
</comment>
<dbReference type="InterPro" id="IPR002060">
    <property type="entry name" value="Squ/phyt_synthse"/>
</dbReference>
<dbReference type="SUPFAM" id="SSF48576">
    <property type="entry name" value="Terpenoid synthases"/>
    <property type="match status" value="2"/>
</dbReference>
<organism evidence="3 4">
    <name type="scientific">Artemisia annua</name>
    <name type="common">Sweet wormwood</name>
    <dbReference type="NCBI Taxonomy" id="35608"/>
    <lineage>
        <taxon>Eukaryota</taxon>
        <taxon>Viridiplantae</taxon>
        <taxon>Streptophyta</taxon>
        <taxon>Embryophyta</taxon>
        <taxon>Tracheophyta</taxon>
        <taxon>Spermatophyta</taxon>
        <taxon>Magnoliopsida</taxon>
        <taxon>eudicotyledons</taxon>
        <taxon>Gunneridae</taxon>
        <taxon>Pentapetalae</taxon>
        <taxon>asterids</taxon>
        <taxon>campanulids</taxon>
        <taxon>Asterales</taxon>
        <taxon>Asteraceae</taxon>
        <taxon>Asteroideae</taxon>
        <taxon>Anthemideae</taxon>
        <taxon>Artemisiinae</taxon>
        <taxon>Artemisia</taxon>
    </lineage>
</organism>
<dbReference type="Pfam" id="PF05699">
    <property type="entry name" value="Dimer_Tnp_hAT"/>
    <property type="match status" value="1"/>
</dbReference>
<dbReference type="AlphaFoldDB" id="A0A2U1P763"/>
<dbReference type="PANTHER" id="PTHR11626:SF2">
    <property type="entry name" value="SQUALENE SYNTHASE"/>
    <property type="match status" value="1"/>
</dbReference>
<evidence type="ECO:0000259" key="1">
    <source>
        <dbReference type="Pfam" id="PF05699"/>
    </source>
</evidence>
<reference evidence="3 4" key="1">
    <citation type="journal article" date="2018" name="Mol. Plant">
        <title>The genome of Artemisia annua provides insight into the evolution of Asteraceae family and artemisinin biosynthesis.</title>
        <authorList>
            <person name="Shen Q."/>
            <person name="Zhang L."/>
            <person name="Liao Z."/>
            <person name="Wang S."/>
            <person name="Yan T."/>
            <person name="Shi P."/>
            <person name="Liu M."/>
            <person name="Fu X."/>
            <person name="Pan Q."/>
            <person name="Wang Y."/>
            <person name="Lv Z."/>
            <person name="Lu X."/>
            <person name="Zhang F."/>
            <person name="Jiang W."/>
            <person name="Ma Y."/>
            <person name="Chen M."/>
            <person name="Hao X."/>
            <person name="Li L."/>
            <person name="Tang Y."/>
            <person name="Lv G."/>
            <person name="Zhou Y."/>
            <person name="Sun X."/>
            <person name="Brodelius P.E."/>
            <person name="Rose J.K.C."/>
            <person name="Tang K."/>
        </authorList>
    </citation>
    <scope>NUCLEOTIDE SEQUENCE [LARGE SCALE GENOMIC DNA]</scope>
    <source>
        <strain evidence="4">cv. Huhao1</strain>
        <tissue evidence="3">Leaf</tissue>
    </source>
</reference>
<dbReference type="Pfam" id="PF14372">
    <property type="entry name" value="hAT-like_RNase-H"/>
    <property type="match status" value="1"/>
</dbReference>
<dbReference type="GO" id="GO:0046983">
    <property type="term" value="F:protein dimerization activity"/>
    <property type="evidence" value="ECO:0007669"/>
    <property type="project" value="InterPro"/>
</dbReference>
<dbReference type="GO" id="GO:0045338">
    <property type="term" value="P:farnesyl diphosphate metabolic process"/>
    <property type="evidence" value="ECO:0007669"/>
    <property type="project" value="InterPro"/>
</dbReference>
<dbReference type="InterPro" id="IPR008906">
    <property type="entry name" value="HATC_C_dom"/>
</dbReference>
<dbReference type="STRING" id="35608.A0A2U1P763"/>
<dbReference type="PANTHER" id="PTHR11626">
    <property type="entry name" value="FARNESYL-DIPHOSPHATE FARNESYLTRANSFERASE"/>
    <property type="match status" value="1"/>
</dbReference>
<dbReference type="OrthoDB" id="431150at2759"/>
<proteinExistence type="predicted"/>
<dbReference type="Gene3D" id="1.10.600.10">
    <property type="entry name" value="Farnesyl Diphosphate Synthase"/>
    <property type="match status" value="1"/>
</dbReference>
<dbReference type="InterPro" id="IPR025525">
    <property type="entry name" value="hAT-like_transposase_RNase-H"/>
</dbReference>
<dbReference type="SUPFAM" id="SSF53098">
    <property type="entry name" value="Ribonuclease H-like"/>
    <property type="match status" value="1"/>
</dbReference>
<dbReference type="InterPro" id="IPR044844">
    <property type="entry name" value="Trans_IPPS_euk-type"/>
</dbReference>
<evidence type="ECO:0000259" key="2">
    <source>
        <dbReference type="Pfam" id="PF14372"/>
    </source>
</evidence>
<dbReference type="GO" id="GO:0005789">
    <property type="term" value="C:endoplasmic reticulum membrane"/>
    <property type="evidence" value="ECO:0007669"/>
    <property type="project" value="TreeGrafter"/>
</dbReference>
<name>A0A2U1P763_ARTAN</name>
<gene>
    <name evidence="3" type="ORF">CTI12_AA097390</name>
</gene>
<dbReference type="GO" id="GO:0051996">
    <property type="term" value="F:squalene synthase [NAD(P)H] activity"/>
    <property type="evidence" value="ECO:0007669"/>
    <property type="project" value="InterPro"/>
</dbReference>
<keyword evidence="4" id="KW-1185">Reference proteome</keyword>